<proteinExistence type="predicted"/>
<dbReference type="InterPro" id="IPR050426">
    <property type="entry name" value="Glycosyltransferase_28"/>
</dbReference>
<dbReference type="EMBL" id="JANUHC010000006">
    <property type="protein sequence ID" value="MCS0631292.1"/>
    <property type="molecule type" value="Genomic_DNA"/>
</dbReference>
<dbReference type="InterPro" id="IPR002213">
    <property type="entry name" value="UDP_glucos_trans"/>
</dbReference>
<evidence type="ECO:0000313" key="2">
    <source>
        <dbReference type="EMBL" id="MCS0631292.1"/>
    </source>
</evidence>
<name>A0ABT2C277_9BURK</name>
<dbReference type="RefSeq" id="WP_259450371.1">
    <property type="nucleotide sequence ID" value="NZ_CP119520.1"/>
</dbReference>
<dbReference type="SUPFAM" id="SSF53756">
    <property type="entry name" value="UDP-Glycosyltransferase/glycogen phosphorylase"/>
    <property type="match status" value="1"/>
</dbReference>
<gene>
    <name evidence="2" type="ORF">NX786_18345</name>
</gene>
<evidence type="ECO:0000313" key="3">
    <source>
        <dbReference type="Proteomes" id="UP001165263"/>
    </source>
</evidence>
<protein>
    <submittedName>
        <fullName evidence="2">Glycosyltransferase</fullName>
    </submittedName>
</protein>
<sequence length="446" mass="47803">MARMKIGIQTWGSHGDIRPFLALAEGLQAAGNDVHLVITCVDSDAYEGMVSASGVKISVVASPVLTPEQQETVGRTAYAIRNPMTQMATVLRLCLDPVEDAMFDAARRLCAESDVLIGHYFMHPLQTAAEAAGRPYVSVLLSHAAIPSDFDHPLTMPGAGKRIHRMLWWLTRTLLNRTLKHYPDRLRSQLGLPPLRDVVTQGWISPHLTLAAVSPTICRAQPDWPASVRVCGFLDTPNLAMEGQVPPGFARFLAAGDAPVYMTFGSWMPRDPAGQAKALHLLTDAARLAGCRAIIQAPAAATCGFQSDDAILYVAAAPHHAIFPHCRAVVHHGGAGTTQSVMRAGKPSVVVANISEQEHWGRELRRLGIAGRPARRRDVTAPALARRLRHVLASPGMAARAADVAGAMQNEHGVDAAVALVMQAFAHHGSVIVTLADRGGSLTRSL</sequence>
<reference evidence="2" key="1">
    <citation type="submission" date="2022-08" db="EMBL/GenBank/DDBJ databases">
        <title>Reclassification of Massilia species as members of the genera Telluria, Duganella, Pseudoduganella, Mokoshia gen. nov. and Zemynaea gen. nov. using orthogonal and non-orthogonal genome-based approaches.</title>
        <authorList>
            <person name="Bowman J.P."/>
        </authorList>
    </citation>
    <scope>NUCLEOTIDE SEQUENCE</scope>
    <source>
        <strain evidence="2">LMG 11547</strain>
    </source>
</reference>
<dbReference type="CDD" id="cd03784">
    <property type="entry name" value="GT1_Gtf-like"/>
    <property type="match status" value="1"/>
</dbReference>
<dbReference type="PANTHER" id="PTHR48050">
    <property type="entry name" value="STEROL 3-BETA-GLUCOSYLTRANSFERASE"/>
    <property type="match status" value="1"/>
</dbReference>
<dbReference type="PANTHER" id="PTHR48050:SF13">
    <property type="entry name" value="STEROL 3-BETA-GLUCOSYLTRANSFERASE UGT80A2"/>
    <property type="match status" value="1"/>
</dbReference>
<organism evidence="2 3">
    <name type="scientific">Telluria mixta</name>
    <dbReference type="NCBI Taxonomy" id="34071"/>
    <lineage>
        <taxon>Bacteria</taxon>
        <taxon>Pseudomonadati</taxon>
        <taxon>Pseudomonadota</taxon>
        <taxon>Betaproteobacteria</taxon>
        <taxon>Burkholderiales</taxon>
        <taxon>Oxalobacteraceae</taxon>
        <taxon>Telluria group</taxon>
        <taxon>Telluria</taxon>
    </lineage>
</organism>
<dbReference type="InterPro" id="IPR010610">
    <property type="entry name" value="EryCIII-like_C"/>
</dbReference>
<keyword evidence="3" id="KW-1185">Reference proteome</keyword>
<evidence type="ECO:0000259" key="1">
    <source>
        <dbReference type="Pfam" id="PF06722"/>
    </source>
</evidence>
<dbReference type="Pfam" id="PF06722">
    <property type="entry name" value="EryCIII-like_C"/>
    <property type="match status" value="1"/>
</dbReference>
<accession>A0ABT2C277</accession>
<comment type="caution">
    <text evidence="2">The sequence shown here is derived from an EMBL/GenBank/DDBJ whole genome shotgun (WGS) entry which is preliminary data.</text>
</comment>
<dbReference type="Gene3D" id="3.40.50.2000">
    <property type="entry name" value="Glycogen Phosphorylase B"/>
    <property type="match status" value="2"/>
</dbReference>
<feature type="domain" description="Erythromycin biosynthesis protein CIII-like C-terminal" evidence="1">
    <location>
        <begin position="309"/>
        <end position="409"/>
    </location>
</feature>
<dbReference type="Proteomes" id="UP001165263">
    <property type="component" value="Unassembled WGS sequence"/>
</dbReference>